<dbReference type="EMBL" id="JAEHOE010000178">
    <property type="protein sequence ID" value="KAG2483387.1"/>
    <property type="molecule type" value="Genomic_DNA"/>
</dbReference>
<proteinExistence type="predicted"/>
<keyword evidence="1" id="KW-1133">Transmembrane helix</keyword>
<feature type="signal peptide" evidence="2">
    <location>
        <begin position="1"/>
        <end position="20"/>
    </location>
</feature>
<keyword evidence="1" id="KW-0812">Transmembrane</keyword>
<protein>
    <submittedName>
        <fullName evidence="3">Uncharacterized protein</fullName>
    </submittedName>
</protein>
<gene>
    <name evidence="3" type="ORF">HYH03_017739</name>
</gene>
<evidence type="ECO:0000313" key="4">
    <source>
        <dbReference type="Proteomes" id="UP000612055"/>
    </source>
</evidence>
<keyword evidence="2" id="KW-0732">Signal</keyword>
<organism evidence="3 4">
    <name type="scientific">Edaphochlamys debaryana</name>
    <dbReference type="NCBI Taxonomy" id="47281"/>
    <lineage>
        <taxon>Eukaryota</taxon>
        <taxon>Viridiplantae</taxon>
        <taxon>Chlorophyta</taxon>
        <taxon>core chlorophytes</taxon>
        <taxon>Chlorophyceae</taxon>
        <taxon>CS clade</taxon>
        <taxon>Chlamydomonadales</taxon>
        <taxon>Chlamydomonadales incertae sedis</taxon>
        <taxon>Edaphochlamys</taxon>
    </lineage>
</organism>
<evidence type="ECO:0000256" key="1">
    <source>
        <dbReference type="SAM" id="Phobius"/>
    </source>
</evidence>
<sequence length="201" mass="21984">MQRLVRVLIVLAALLPSLGAGRTIHSFLPRRSSREGGASKHLYCKLSGGCSQCQEHEEIERYCADTGFKELLRCTTNQKLAEDWPVVLTYPYPPDVHIADDEDQSEAKAKADAQGGSGSGPKMIRVVRSCTEKTVEQHQKALADEVAAADALYGGTGVGMVGGMGFGGRHMGLFNYELVMVVLLGLSLPVVYWRKIRIRHL</sequence>
<name>A0A836BP04_9CHLO</name>
<dbReference type="AlphaFoldDB" id="A0A836BP04"/>
<feature type="chain" id="PRO_5032848292" evidence="2">
    <location>
        <begin position="21"/>
        <end position="201"/>
    </location>
</feature>
<accession>A0A836BP04</accession>
<dbReference type="Proteomes" id="UP000612055">
    <property type="component" value="Unassembled WGS sequence"/>
</dbReference>
<keyword evidence="1" id="KW-0472">Membrane</keyword>
<feature type="transmembrane region" description="Helical" evidence="1">
    <location>
        <begin position="173"/>
        <end position="193"/>
    </location>
</feature>
<reference evidence="3" key="1">
    <citation type="journal article" date="2020" name="bioRxiv">
        <title>Comparative genomics of Chlamydomonas.</title>
        <authorList>
            <person name="Craig R.J."/>
            <person name="Hasan A.R."/>
            <person name="Ness R.W."/>
            <person name="Keightley P.D."/>
        </authorList>
    </citation>
    <scope>NUCLEOTIDE SEQUENCE</scope>
    <source>
        <strain evidence="3">CCAP 11/70</strain>
    </source>
</reference>
<keyword evidence="4" id="KW-1185">Reference proteome</keyword>
<evidence type="ECO:0000313" key="3">
    <source>
        <dbReference type="EMBL" id="KAG2483387.1"/>
    </source>
</evidence>
<comment type="caution">
    <text evidence="3">The sequence shown here is derived from an EMBL/GenBank/DDBJ whole genome shotgun (WGS) entry which is preliminary data.</text>
</comment>
<evidence type="ECO:0000256" key="2">
    <source>
        <dbReference type="SAM" id="SignalP"/>
    </source>
</evidence>
<dbReference type="OrthoDB" id="541982at2759"/>